<evidence type="ECO:0000256" key="1">
    <source>
        <dbReference type="SAM" id="Phobius"/>
    </source>
</evidence>
<sequence length="710" mass="76249">MHRLLGGPLLASDVLATATRTTDAVQKSVLRADIQGLRALAVLAVLLYHLDVPFLPGGFVGVDVFFVISGFLITGLLLKQLVAEGRVSLLGFYARRARRLLPAATLVLVATGAITVAVLPITRWGSVGWDIIASASYVQNWRLATDSVGYLTSDVAPGPLQHYWSLGVEEQFYLVWPLLIIVAGWLGTRTRHQRGQIAIENLRPWLLIALALVLLPSLAWSMYYTAAAPEPAYFASTTRFWQLALGALLAVAHSHLEKIPGPLAMITGWLGTAGIIGSLVLIDGSVPYPGAAALLPTLSTALVIAAGVKRTPLGPELVLGTRPMVFVGNISYSLYLWHWPVIVFATAMFPQPHFTGSILILGLSIGLAYLTYRYVEKPVSGWSALSDAPGRSLCAAVALMIIGGLTGGMLVNAVRTEVDRAEIQSLQPEPLLTGAMTLPQEPRSAEPEHQTAAEEIVPAPVVAAEDFPSCDSAKISETEVTTCEYGDKASDRHVALVGDSHAKQWIPALDRIARDRGWKLTAYIHDACPFATGELERKGRAYVTCMDWNAQMQDLLRNDAELSLVVTSSYTMSAGIAGATDDVAAMAEAFQRSWRPFTQRGVPVAVIRDTPAPDINVPDCVAVNSTSLTKCSVPRREAADDKGVAQLRAAGSLPGVTSIDLNPFICPAEQCPPVIGDVLVYRDTDHLTATYVESLADRLEASLETLVAAR</sequence>
<feature type="domain" description="Acyltransferase 3" evidence="2">
    <location>
        <begin position="32"/>
        <end position="372"/>
    </location>
</feature>
<dbReference type="GO" id="GO:0016020">
    <property type="term" value="C:membrane"/>
    <property type="evidence" value="ECO:0007669"/>
    <property type="project" value="TreeGrafter"/>
</dbReference>
<keyword evidence="5" id="KW-1185">Reference proteome</keyword>
<keyword evidence="1" id="KW-1133">Transmembrane helix</keyword>
<feature type="transmembrane region" description="Helical" evidence="1">
    <location>
        <begin position="354"/>
        <end position="372"/>
    </location>
</feature>
<evidence type="ECO:0000259" key="3">
    <source>
        <dbReference type="Pfam" id="PF19040"/>
    </source>
</evidence>
<organism evidence="4 5">
    <name type="scientific">Arthrobacter cheniae</name>
    <dbReference type="NCBI Taxonomy" id="1258888"/>
    <lineage>
        <taxon>Bacteria</taxon>
        <taxon>Bacillati</taxon>
        <taxon>Actinomycetota</taxon>
        <taxon>Actinomycetes</taxon>
        <taxon>Micrococcales</taxon>
        <taxon>Micrococcaceae</taxon>
        <taxon>Arthrobacter</taxon>
    </lineage>
</organism>
<feature type="transmembrane region" description="Helical" evidence="1">
    <location>
        <begin position="99"/>
        <end position="121"/>
    </location>
</feature>
<feature type="transmembrane region" description="Helical" evidence="1">
    <location>
        <begin position="288"/>
        <end position="308"/>
    </location>
</feature>
<comment type="caution">
    <text evidence="4">The sequence shown here is derived from an EMBL/GenBank/DDBJ whole genome shotgun (WGS) entry which is preliminary data.</text>
</comment>
<feature type="domain" description="SGNH" evidence="3">
    <location>
        <begin position="479"/>
        <end position="700"/>
    </location>
</feature>
<evidence type="ECO:0000313" key="4">
    <source>
        <dbReference type="EMBL" id="RJT83065.1"/>
    </source>
</evidence>
<feature type="transmembrane region" description="Helical" evidence="1">
    <location>
        <begin position="329"/>
        <end position="348"/>
    </location>
</feature>
<gene>
    <name evidence="4" type="ORF">D6T63_00980</name>
</gene>
<name>A0A3A5M8C2_9MICC</name>
<dbReference type="PANTHER" id="PTHR23028:SF53">
    <property type="entry name" value="ACYL_TRANSF_3 DOMAIN-CONTAINING PROTEIN"/>
    <property type="match status" value="1"/>
</dbReference>
<keyword evidence="1" id="KW-0812">Transmembrane</keyword>
<dbReference type="OrthoDB" id="3404679at2"/>
<dbReference type="GO" id="GO:0016747">
    <property type="term" value="F:acyltransferase activity, transferring groups other than amino-acyl groups"/>
    <property type="evidence" value="ECO:0007669"/>
    <property type="project" value="InterPro"/>
</dbReference>
<dbReference type="GO" id="GO:0009103">
    <property type="term" value="P:lipopolysaccharide biosynthetic process"/>
    <property type="evidence" value="ECO:0007669"/>
    <property type="project" value="TreeGrafter"/>
</dbReference>
<accession>A0A3A5M8C2</accession>
<reference evidence="4 5" key="1">
    <citation type="submission" date="2018-09" db="EMBL/GenBank/DDBJ databases">
        <title>Novel species of Arthrobacter.</title>
        <authorList>
            <person name="Liu Q."/>
            <person name="Xin Y.-H."/>
        </authorList>
    </citation>
    <scope>NUCLEOTIDE SEQUENCE [LARGE SCALE GENOMIC DNA]</scope>
    <source>
        <strain evidence="4 5">Hz2</strain>
    </source>
</reference>
<evidence type="ECO:0000313" key="5">
    <source>
        <dbReference type="Proteomes" id="UP000272560"/>
    </source>
</evidence>
<protein>
    <submittedName>
        <fullName evidence="4">Acyltransferase</fullName>
    </submittedName>
</protein>
<feature type="transmembrane region" description="Helical" evidence="1">
    <location>
        <begin position="172"/>
        <end position="190"/>
    </location>
</feature>
<dbReference type="InterPro" id="IPR002656">
    <property type="entry name" value="Acyl_transf_3_dom"/>
</dbReference>
<keyword evidence="1" id="KW-0472">Membrane</keyword>
<feature type="transmembrane region" description="Helical" evidence="1">
    <location>
        <begin position="263"/>
        <end position="282"/>
    </location>
</feature>
<feature type="transmembrane region" description="Helical" evidence="1">
    <location>
        <begin position="54"/>
        <end position="78"/>
    </location>
</feature>
<proteinExistence type="predicted"/>
<feature type="transmembrane region" description="Helical" evidence="1">
    <location>
        <begin position="393"/>
        <end position="414"/>
    </location>
</feature>
<keyword evidence="4" id="KW-0808">Transferase</keyword>
<dbReference type="Pfam" id="PF19040">
    <property type="entry name" value="SGNH"/>
    <property type="match status" value="1"/>
</dbReference>
<feature type="transmembrane region" description="Helical" evidence="1">
    <location>
        <begin position="202"/>
        <end position="226"/>
    </location>
</feature>
<dbReference type="PANTHER" id="PTHR23028">
    <property type="entry name" value="ACETYLTRANSFERASE"/>
    <property type="match status" value="1"/>
</dbReference>
<dbReference type="InterPro" id="IPR043968">
    <property type="entry name" value="SGNH"/>
</dbReference>
<dbReference type="Proteomes" id="UP000272560">
    <property type="component" value="Unassembled WGS sequence"/>
</dbReference>
<dbReference type="Pfam" id="PF01757">
    <property type="entry name" value="Acyl_transf_3"/>
    <property type="match status" value="1"/>
</dbReference>
<dbReference type="EMBL" id="QZVT01000001">
    <property type="protein sequence ID" value="RJT83065.1"/>
    <property type="molecule type" value="Genomic_DNA"/>
</dbReference>
<dbReference type="InterPro" id="IPR050879">
    <property type="entry name" value="Acyltransferase_3"/>
</dbReference>
<keyword evidence="4" id="KW-0012">Acyltransferase</keyword>
<dbReference type="AlphaFoldDB" id="A0A3A5M8C2"/>
<evidence type="ECO:0000259" key="2">
    <source>
        <dbReference type="Pfam" id="PF01757"/>
    </source>
</evidence>